<name>A0A3N4I7F6_ASCIM</name>
<protein>
    <submittedName>
        <fullName evidence="1">Uncharacterized protein</fullName>
    </submittedName>
</protein>
<evidence type="ECO:0000313" key="2">
    <source>
        <dbReference type="Proteomes" id="UP000275078"/>
    </source>
</evidence>
<dbReference type="EMBL" id="ML119686">
    <property type="protein sequence ID" value="RPA80638.1"/>
    <property type="molecule type" value="Genomic_DNA"/>
</dbReference>
<proteinExistence type="predicted"/>
<accession>A0A3N4I7F6</accession>
<gene>
    <name evidence="1" type="ORF">BJ508DRAFT_362493</name>
</gene>
<dbReference type="AlphaFoldDB" id="A0A3N4I7F6"/>
<organism evidence="1 2">
    <name type="scientific">Ascobolus immersus RN42</name>
    <dbReference type="NCBI Taxonomy" id="1160509"/>
    <lineage>
        <taxon>Eukaryota</taxon>
        <taxon>Fungi</taxon>
        <taxon>Dikarya</taxon>
        <taxon>Ascomycota</taxon>
        <taxon>Pezizomycotina</taxon>
        <taxon>Pezizomycetes</taxon>
        <taxon>Pezizales</taxon>
        <taxon>Ascobolaceae</taxon>
        <taxon>Ascobolus</taxon>
    </lineage>
</organism>
<keyword evidence="2" id="KW-1185">Reference proteome</keyword>
<sequence length="160" mass="17398">MDASLIDLGFDGSTFQVTMRPLSNMFDPFRHPMIWLRFWRVPVTQGCAVSGVALFPIGSAALRLSNPDSLRVHAASALTDSSVMLCPPSKAKEAIEIWKKGCELSRATAYIAECGAQDRHNPRGGPSRSGHAALAMIWTCLPPKRRSTSPDEAIICSLQT</sequence>
<evidence type="ECO:0000313" key="1">
    <source>
        <dbReference type="EMBL" id="RPA80638.1"/>
    </source>
</evidence>
<dbReference type="Proteomes" id="UP000275078">
    <property type="component" value="Unassembled WGS sequence"/>
</dbReference>
<reference evidence="1 2" key="1">
    <citation type="journal article" date="2018" name="Nat. Ecol. Evol.">
        <title>Pezizomycetes genomes reveal the molecular basis of ectomycorrhizal truffle lifestyle.</title>
        <authorList>
            <person name="Murat C."/>
            <person name="Payen T."/>
            <person name="Noel B."/>
            <person name="Kuo A."/>
            <person name="Morin E."/>
            <person name="Chen J."/>
            <person name="Kohler A."/>
            <person name="Krizsan K."/>
            <person name="Balestrini R."/>
            <person name="Da Silva C."/>
            <person name="Montanini B."/>
            <person name="Hainaut M."/>
            <person name="Levati E."/>
            <person name="Barry K.W."/>
            <person name="Belfiori B."/>
            <person name="Cichocki N."/>
            <person name="Clum A."/>
            <person name="Dockter R.B."/>
            <person name="Fauchery L."/>
            <person name="Guy J."/>
            <person name="Iotti M."/>
            <person name="Le Tacon F."/>
            <person name="Lindquist E.A."/>
            <person name="Lipzen A."/>
            <person name="Malagnac F."/>
            <person name="Mello A."/>
            <person name="Molinier V."/>
            <person name="Miyauchi S."/>
            <person name="Poulain J."/>
            <person name="Riccioni C."/>
            <person name="Rubini A."/>
            <person name="Sitrit Y."/>
            <person name="Splivallo R."/>
            <person name="Traeger S."/>
            <person name="Wang M."/>
            <person name="Zifcakova L."/>
            <person name="Wipf D."/>
            <person name="Zambonelli A."/>
            <person name="Paolocci F."/>
            <person name="Nowrousian M."/>
            <person name="Ottonello S."/>
            <person name="Baldrian P."/>
            <person name="Spatafora J.W."/>
            <person name="Henrissat B."/>
            <person name="Nagy L.G."/>
            <person name="Aury J.M."/>
            <person name="Wincker P."/>
            <person name="Grigoriev I.V."/>
            <person name="Bonfante P."/>
            <person name="Martin F.M."/>
        </authorList>
    </citation>
    <scope>NUCLEOTIDE SEQUENCE [LARGE SCALE GENOMIC DNA]</scope>
    <source>
        <strain evidence="1 2">RN42</strain>
    </source>
</reference>